<organism evidence="5">
    <name type="scientific">Guillardia theta (strain CCMP2712)</name>
    <name type="common">Cryptophyte</name>
    <dbReference type="NCBI Taxonomy" id="905079"/>
    <lineage>
        <taxon>Eukaryota</taxon>
        <taxon>Cryptophyceae</taxon>
        <taxon>Pyrenomonadales</taxon>
        <taxon>Geminigeraceae</taxon>
        <taxon>Guillardia</taxon>
    </lineage>
</organism>
<keyword evidence="7" id="KW-1185">Reference proteome</keyword>
<dbReference type="PANTHER" id="PTHR43158">
    <property type="entry name" value="SKFA PEPTIDE EXPORT ATP-BINDING PROTEIN SKFE"/>
    <property type="match status" value="1"/>
</dbReference>
<dbReference type="AlphaFoldDB" id="L1JUM0"/>
<dbReference type="GO" id="GO:0005524">
    <property type="term" value="F:ATP binding"/>
    <property type="evidence" value="ECO:0007669"/>
    <property type="project" value="UniProtKB-KW"/>
</dbReference>
<evidence type="ECO:0000256" key="3">
    <source>
        <dbReference type="ARBA" id="ARBA00022840"/>
    </source>
</evidence>
<dbReference type="GeneID" id="17308805"/>
<dbReference type="PROSITE" id="PS50893">
    <property type="entry name" value="ABC_TRANSPORTER_2"/>
    <property type="match status" value="1"/>
</dbReference>
<protein>
    <recommendedName>
        <fullName evidence="4">ABC transporter domain-containing protein</fullName>
    </recommendedName>
</protein>
<dbReference type="InterPro" id="IPR027417">
    <property type="entry name" value="P-loop_NTPase"/>
</dbReference>
<dbReference type="GO" id="GO:0009507">
    <property type="term" value="C:chloroplast"/>
    <property type="evidence" value="ECO:0007669"/>
    <property type="project" value="UniProtKB-SubCell"/>
</dbReference>
<reference evidence="7" key="2">
    <citation type="submission" date="2012-11" db="EMBL/GenBank/DDBJ databases">
        <authorList>
            <person name="Kuo A."/>
            <person name="Curtis B.A."/>
            <person name="Tanifuji G."/>
            <person name="Burki F."/>
            <person name="Gruber A."/>
            <person name="Irimia M."/>
            <person name="Maruyama S."/>
            <person name="Arias M.C."/>
            <person name="Ball S.G."/>
            <person name="Gile G.H."/>
            <person name="Hirakawa Y."/>
            <person name="Hopkins J.F."/>
            <person name="Rensing S.A."/>
            <person name="Schmutz J."/>
            <person name="Symeonidi A."/>
            <person name="Elias M."/>
            <person name="Eveleigh R.J."/>
            <person name="Herman E.K."/>
            <person name="Klute M.J."/>
            <person name="Nakayama T."/>
            <person name="Obornik M."/>
            <person name="Reyes-Prieto A."/>
            <person name="Armbrust E.V."/>
            <person name="Aves S.J."/>
            <person name="Beiko R.G."/>
            <person name="Coutinho P."/>
            <person name="Dacks J.B."/>
            <person name="Durnford D.G."/>
            <person name="Fast N.M."/>
            <person name="Green B.R."/>
            <person name="Grisdale C."/>
            <person name="Hempe F."/>
            <person name="Henrissat B."/>
            <person name="Hoppner M.P."/>
            <person name="Ishida K.-I."/>
            <person name="Kim E."/>
            <person name="Koreny L."/>
            <person name="Kroth P.G."/>
            <person name="Liu Y."/>
            <person name="Malik S.-B."/>
            <person name="Maier U.G."/>
            <person name="McRose D."/>
            <person name="Mock T."/>
            <person name="Neilson J.A."/>
            <person name="Onodera N.T."/>
            <person name="Poole A.M."/>
            <person name="Pritham E.J."/>
            <person name="Richards T.A."/>
            <person name="Rocap G."/>
            <person name="Roy S.W."/>
            <person name="Sarai C."/>
            <person name="Schaack S."/>
            <person name="Shirato S."/>
            <person name="Slamovits C.H."/>
            <person name="Spencer D.F."/>
            <person name="Suzuki S."/>
            <person name="Worden A.Z."/>
            <person name="Zauner S."/>
            <person name="Barry K."/>
            <person name="Bell C."/>
            <person name="Bharti A.K."/>
            <person name="Crow J.A."/>
            <person name="Grimwood J."/>
            <person name="Kramer R."/>
            <person name="Lindquist E."/>
            <person name="Lucas S."/>
            <person name="Salamov A."/>
            <person name="McFadden G.I."/>
            <person name="Lane C.E."/>
            <person name="Keeling P.J."/>
            <person name="Gray M.W."/>
            <person name="Grigoriev I.V."/>
            <person name="Archibald J.M."/>
        </authorList>
    </citation>
    <scope>NUCLEOTIDE SEQUENCE</scope>
    <source>
        <strain evidence="7">CCMP2712</strain>
    </source>
</reference>
<dbReference type="OrthoDB" id="6512918at2759"/>
<name>L1JUM0_GUITC</name>
<dbReference type="Gene3D" id="3.40.50.300">
    <property type="entry name" value="P-loop containing nucleotide triphosphate hydrolases"/>
    <property type="match status" value="1"/>
</dbReference>
<evidence type="ECO:0000313" key="5">
    <source>
        <dbReference type="EMBL" id="EKX52112.1"/>
    </source>
</evidence>
<keyword evidence="2" id="KW-0547">Nucleotide-binding</keyword>
<keyword evidence="3" id="KW-0067">ATP-binding</keyword>
<dbReference type="EnsemblProtists" id="EKX52112">
    <property type="protein sequence ID" value="EKX52112"/>
    <property type="gene ID" value="GUITHDRAFT_65510"/>
</dbReference>
<dbReference type="SMART" id="SM00382">
    <property type="entry name" value="AAA"/>
    <property type="match status" value="1"/>
</dbReference>
<feature type="non-terminal residue" evidence="5">
    <location>
        <position position="1"/>
    </location>
</feature>
<evidence type="ECO:0000313" key="7">
    <source>
        <dbReference type="Proteomes" id="UP000011087"/>
    </source>
</evidence>
<evidence type="ECO:0000313" key="6">
    <source>
        <dbReference type="EnsemblProtists" id="EKX52112"/>
    </source>
</evidence>
<evidence type="ECO:0000256" key="1">
    <source>
        <dbReference type="ARBA" id="ARBA00004229"/>
    </source>
</evidence>
<dbReference type="Proteomes" id="UP000011087">
    <property type="component" value="Unassembled WGS sequence"/>
</dbReference>
<gene>
    <name evidence="5" type="ORF">GUITHDRAFT_65510</name>
</gene>
<reference evidence="6" key="3">
    <citation type="submission" date="2015-06" db="UniProtKB">
        <authorList>
            <consortium name="EnsemblProtists"/>
        </authorList>
    </citation>
    <scope>IDENTIFICATION</scope>
</reference>
<dbReference type="RefSeq" id="XP_005839092.1">
    <property type="nucleotide sequence ID" value="XM_005839035.1"/>
</dbReference>
<dbReference type="OMA" id="YLGTEWV"/>
<sequence>SAMNESAISLRSASFSWPSGERALSDVSMDLPQGCRSIVVGANGAGKTCLLRIVGGMYHYEGSVKVFGKEAYVPNRLGNSGSVEIICGTNIWRQGECTIVGERWQPRGDCSVRSMLDLLSDWDRDRMQMIVDKFHIDLNWRVNQLSDGKKRRVQLLLAFLKPSAILLLDEVTTDLDVLARQSLLQFLQEENEKRSVTILFSTHIFDGLEEWGTHVTYIKHGTLCFNKPMDQIEELAVLRQQEYLTPLFEFVCRRVHEDAAEYRRKRAEPREQCLTGPVEVN</sequence>
<dbReference type="EMBL" id="JH992973">
    <property type="protein sequence ID" value="EKX52112.1"/>
    <property type="molecule type" value="Genomic_DNA"/>
</dbReference>
<evidence type="ECO:0000259" key="4">
    <source>
        <dbReference type="PROSITE" id="PS50893"/>
    </source>
</evidence>
<comment type="subcellular location">
    <subcellularLocation>
        <location evidence="1">Plastid</location>
        <location evidence="1">Chloroplast</location>
    </subcellularLocation>
</comment>
<feature type="domain" description="ABC transporter" evidence="4">
    <location>
        <begin position="8"/>
        <end position="245"/>
    </location>
</feature>
<reference evidence="5 7" key="1">
    <citation type="journal article" date="2012" name="Nature">
        <title>Algal genomes reveal evolutionary mosaicism and the fate of nucleomorphs.</title>
        <authorList>
            <consortium name="DOE Joint Genome Institute"/>
            <person name="Curtis B.A."/>
            <person name="Tanifuji G."/>
            <person name="Burki F."/>
            <person name="Gruber A."/>
            <person name="Irimia M."/>
            <person name="Maruyama S."/>
            <person name="Arias M.C."/>
            <person name="Ball S.G."/>
            <person name="Gile G.H."/>
            <person name="Hirakawa Y."/>
            <person name="Hopkins J.F."/>
            <person name="Kuo A."/>
            <person name="Rensing S.A."/>
            <person name="Schmutz J."/>
            <person name="Symeonidi A."/>
            <person name="Elias M."/>
            <person name="Eveleigh R.J."/>
            <person name="Herman E.K."/>
            <person name="Klute M.J."/>
            <person name="Nakayama T."/>
            <person name="Obornik M."/>
            <person name="Reyes-Prieto A."/>
            <person name="Armbrust E.V."/>
            <person name="Aves S.J."/>
            <person name="Beiko R.G."/>
            <person name="Coutinho P."/>
            <person name="Dacks J.B."/>
            <person name="Durnford D.G."/>
            <person name="Fast N.M."/>
            <person name="Green B.R."/>
            <person name="Grisdale C.J."/>
            <person name="Hempel F."/>
            <person name="Henrissat B."/>
            <person name="Hoppner M.P."/>
            <person name="Ishida K."/>
            <person name="Kim E."/>
            <person name="Koreny L."/>
            <person name="Kroth P.G."/>
            <person name="Liu Y."/>
            <person name="Malik S.B."/>
            <person name="Maier U.G."/>
            <person name="McRose D."/>
            <person name="Mock T."/>
            <person name="Neilson J.A."/>
            <person name="Onodera N.T."/>
            <person name="Poole A.M."/>
            <person name="Pritham E.J."/>
            <person name="Richards T.A."/>
            <person name="Rocap G."/>
            <person name="Roy S.W."/>
            <person name="Sarai C."/>
            <person name="Schaack S."/>
            <person name="Shirato S."/>
            <person name="Slamovits C.H."/>
            <person name="Spencer D.F."/>
            <person name="Suzuki S."/>
            <person name="Worden A.Z."/>
            <person name="Zauner S."/>
            <person name="Barry K."/>
            <person name="Bell C."/>
            <person name="Bharti A.K."/>
            <person name="Crow J.A."/>
            <person name="Grimwood J."/>
            <person name="Kramer R."/>
            <person name="Lindquist E."/>
            <person name="Lucas S."/>
            <person name="Salamov A."/>
            <person name="McFadden G.I."/>
            <person name="Lane C.E."/>
            <person name="Keeling P.J."/>
            <person name="Gray M.W."/>
            <person name="Grigoriev I.V."/>
            <person name="Archibald J.M."/>
        </authorList>
    </citation>
    <scope>NUCLEOTIDE SEQUENCE</scope>
    <source>
        <strain evidence="5 7">CCMP2712</strain>
    </source>
</reference>
<dbReference type="InterPro" id="IPR003439">
    <property type="entry name" value="ABC_transporter-like_ATP-bd"/>
</dbReference>
<evidence type="ECO:0000256" key="2">
    <source>
        <dbReference type="ARBA" id="ARBA00022741"/>
    </source>
</evidence>
<accession>L1JUM0</accession>
<dbReference type="KEGG" id="gtt:GUITHDRAFT_65510"/>
<dbReference type="STRING" id="905079.L1JUM0"/>
<dbReference type="Pfam" id="PF00005">
    <property type="entry name" value="ABC_tran"/>
    <property type="match status" value="1"/>
</dbReference>
<dbReference type="InterPro" id="IPR003593">
    <property type="entry name" value="AAA+_ATPase"/>
</dbReference>
<dbReference type="HOGENOM" id="CLU_057592_0_1_1"/>
<dbReference type="GO" id="GO:0016887">
    <property type="term" value="F:ATP hydrolysis activity"/>
    <property type="evidence" value="ECO:0007669"/>
    <property type="project" value="InterPro"/>
</dbReference>
<dbReference type="PaxDb" id="55529-EKX52112"/>
<dbReference type="SUPFAM" id="SSF52540">
    <property type="entry name" value="P-loop containing nucleoside triphosphate hydrolases"/>
    <property type="match status" value="1"/>
</dbReference>
<dbReference type="eggNOG" id="KOG2355">
    <property type="taxonomic scope" value="Eukaryota"/>
</dbReference>
<dbReference type="PANTHER" id="PTHR43158:SF2">
    <property type="entry name" value="SKFA PEPTIDE EXPORT ATP-BINDING PROTEIN SKFE"/>
    <property type="match status" value="1"/>
</dbReference>
<proteinExistence type="predicted"/>